<comment type="caution">
    <text evidence="1">The sequence shown here is derived from an EMBL/GenBank/DDBJ whole genome shotgun (WGS) entry which is preliminary data.</text>
</comment>
<evidence type="ECO:0000313" key="1">
    <source>
        <dbReference type="EMBL" id="MDC6409504.1"/>
    </source>
</evidence>
<organism evidence="1 2">
    <name type="scientific">Xylella fastidiosa subsp. multiplex</name>
    <dbReference type="NCBI Taxonomy" id="644357"/>
    <lineage>
        <taxon>Bacteria</taxon>
        <taxon>Pseudomonadati</taxon>
        <taxon>Pseudomonadota</taxon>
        <taxon>Gammaproteobacteria</taxon>
        <taxon>Lysobacterales</taxon>
        <taxon>Lysobacteraceae</taxon>
        <taxon>Xylella</taxon>
    </lineage>
</organism>
<dbReference type="Proteomes" id="UP001220702">
    <property type="component" value="Unassembled WGS sequence"/>
</dbReference>
<reference evidence="1" key="2">
    <citation type="journal article" date="2023" name="Commun. Biol.">
        <title>Suspicions of two bridgehead invasions of Xylella fastidiosa subsp. multiplex in France.</title>
        <authorList>
            <person name="Dupas E."/>
            <person name="Durand K."/>
            <person name="Rieux A."/>
            <person name="Briand M."/>
            <person name="Pruvost O."/>
            <person name="Cunty A."/>
            <person name="Denance N."/>
            <person name="Donnadieu C."/>
            <person name="Legendre B."/>
            <person name="Lopez-Roques C."/>
            <person name="Cesbron S."/>
            <person name="Ravigne V."/>
            <person name="Jacques M.A."/>
        </authorList>
    </citation>
    <scope>NUCLEOTIDE SEQUENCE</scope>
    <source>
        <strain evidence="1">CFBP8070</strain>
    </source>
</reference>
<name>A0AAW6HXK8_XYLFS</name>
<evidence type="ECO:0000313" key="2">
    <source>
        <dbReference type="Proteomes" id="UP001220702"/>
    </source>
</evidence>
<protein>
    <submittedName>
        <fullName evidence="1">Uncharacterized protein</fullName>
    </submittedName>
</protein>
<dbReference type="EMBL" id="JAJKGN010000003">
    <property type="protein sequence ID" value="MDC6409504.1"/>
    <property type="molecule type" value="Genomic_DNA"/>
</dbReference>
<proteinExistence type="predicted"/>
<dbReference type="AlphaFoldDB" id="A0AAW6HXK8"/>
<reference evidence="1" key="1">
    <citation type="submission" date="2021-11" db="EMBL/GenBank/DDBJ databases">
        <authorList>
            <person name="Denance N."/>
            <person name="Briand M."/>
            <person name="Dupas E."/>
            <person name="Durand K."/>
            <person name="Legendre B."/>
            <person name="Cunty A."/>
            <person name="Donnadieu C."/>
            <person name="Lopez Roques C."/>
            <person name="Cesbron S."/>
            <person name="Jacques M.A."/>
        </authorList>
    </citation>
    <scope>NUCLEOTIDE SEQUENCE</scope>
    <source>
        <strain evidence="1">CFBP8070</strain>
    </source>
</reference>
<gene>
    <name evidence="1" type="ORF">LOK82_13150</name>
</gene>
<sequence>MVAVLPLKNGVPSDSTRSKWNHNQQLTFLEKLIKQLVKHESLPLTPRQEREISEAIAGVMAQPSKNGASVLCWNSSTPQTKTACTRAWSAGAVVDARLAV</sequence>
<accession>A0AAW6HXK8</accession>